<organism evidence="1 2">
    <name type="scientific">Acaulospora morrowiae</name>
    <dbReference type="NCBI Taxonomy" id="94023"/>
    <lineage>
        <taxon>Eukaryota</taxon>
        <taxon>Fungi</taxon>
        <taxon>Fungi incertae sedis</taxon>
        <taxon>Mucoromycota</taxon>
        <taxon>Glomeromycotina</taxon>
        <taxon>Glomeromycetes</taxon>
        <taxon>Diversisporales</taxon>
        <taxon>Acaulosporaceae</taxon>
        <taxon>Acaulospora</taxon>
    </lineage>
</organism>
<evidence type="ECO:0000313" key="1">
    <source>
        <dbReference type="EMBL" id="CAG8607891.1"/>
    </source>
</evidence>
<gene>
    <name evidence="1" type="ORF">AMORRO_LOCUS8082</name>
</gene>
<comment type="caution">
    <text evidence="1">The sequence shown here is derived from an EMBL/GenBank/DDBJ whole genome shotgun (WGS) entry which is preliminary data.</text>
</comment>
<dbReference type="AlphaFoldDB" id="A0A9N9CR00"/>
<keyword evidence="2" id="KW-1185">Reference proteome</keyword>
<name>A0A9N9CR00_9GLOM</name>
<protein>
    <submittedName>
        <fullName evidence="1">4022_t:CDS:1</fullName>
    </submittedName>
</protein>
<dbReference type="EMBL" id="CAJVPV010006641">
    <property type="protein sequence ID" value="CAG8607891.1"/>
    <property type="molecule type" value="Genomic_DNA"/>
</dbReference>
<accession>A0A9N9CR00</accession>
<reference evidence="1" key="1">
    <citation type="submission" date="2021-06" db="EMBL/GenBank/DDBJ databases">
        <authorList>
            <person name="Kallberg Y."/>
            <person name="Tangrot J."/>
            <person name="Rosling A."/>
        </authorList>
    </citation>
    <scope>NUCLEOTIDE SEQUENCE</scope>
    <source>
        <strain evidence="1">CL551</strain>
    </source>
</reference>
<evidence type="ECO:0000313" key="2">
    <source>
        <dbReference type="Proteomes" id="UP000789342"/>
    </source>
</evidence>
<proteinExistence type="predicted"/>
<dbReference type="Proteomes" id="UP000789342">
    <property type="component" value="Unassembled WGS sequence"/>
</dbReference>
<sequence>MENSSHCLPPAMIPPNYFVQSKGAKSQVSNSTKLPDDVDVDSAEILDFAERAGKERVSNMMREKIGKEDLSSRDIFLESRHF</sequence>